<keyword evidence="1" id="KW-0732">Signal</keyword>
<keyword evidence="3" id="KW-1185">Reference proteome</keyword>
<protein>
    <submittedName>
        <fullName evidence="2">Uncharacterized protein</fullName>
    </submittedName>
</protein>
<dbReference type="EMBL" id="JARJLG010000232">
    <property type="protein sequence ID" value="KAJ7724987.1"/>
    <property type="molecule type" value="Genomic_DNA"/>
</dbReference>
<dbReference type="Proteomes" id="UP001215280">
    <property type="component" value="Unassembled WGS sequence"/>
</dbReference>
<comment type="caution">
    <text evidence="2">The sequence shown here is derived from an EMBL/GenBank/DDBJ whole genome shotgun (WGS) entry which is preliminary data.</text>
</comment>
<organism evidence="2 3">
    <name type="scientific">Mycena maculata</name>
    <dbReference type="NCBI Taxonomy" id="230809"/>
    <lineage>
        <taxon>Eukaryota</taxon>
        <taxon>Fungi</taxon>
        <taxon>Dikarya</taxon>
        <taxon>Basidiomycota</taxon>
        <taxon>Agaricomycotina</taxon>
        <taxon>Agaricomycetes</taxon>
        <taxon>Agaricomycetidae</taxon>
        <taxon>Agaricales</taxon>
        <taxon>Marasmiineae</taxon>
        <taxon>Mycenaceae</taxon>
        <taxon>Mycena</taxon>
    </lineage>
</organism>
<reference evidence="2" key="1">
    <citation type="submission" date="2023-03" db="EMBL/GenBank/DDBJ databases">
        <title>Massive genome expansion in bonnet fungi (Mycena s.s.) driven by repeated elements and novel gene families across ecological guilds.</title>
        <authorList>
            <consortium name="Lawrence Berkeley National Laboratory"/>
            <person name="Harder C.B."/>
            <person name="Miyauchi S."/>
            <person name="Viragh M."/>
            <person name="Kuo A."/>
            <person name="Thoen E."/>
            <person name="Andreopoulos B."/>
            <person name="Lu D."/>
            <person name="Skrede I."/>
            <person name="Drula E."/>
            <person name="Henrissat B."/>
            <person name="Morin E."/>
            <person name="Kohler A."/>
            <person name="Barry K."/>
            <person name="LaButti K."/>
            <person name="Morin E."/>
            <person name="Salamov A."/>
            <person name="Lipzen A."/>
            <person name="Mereny Z."/>
            <person name="Hegedus B."/>
            <person name="Baldrian P."/>
            <person name="Stursova M."/>
            <person name="Weitz H."/>
            <person name="Taylor A."/>
            <person name="Grigoriev I.V."/>
            <person name="Nagy L.G."/>
            <person name="Martin F."/>
            <person name="Kauserud H."/>
        </authorList>
    </citation>
    <scope>NUCLEOTIDE SEQUENCE</scope>
    <source>
        <strain evidence="2">CBHHK188m</strain>
    </source>
</reference>
<dbReference type="AlphaFoldDB" id="A0AAD7MN33"/>
<feature type="signal peptide" evidence="1">
    <location>
        <begin position="1"/>
        <end position="19"/>
    </location>
</feature>
<gene>
    <name evidence="2" type="ORF">DFH07DRAFT_261018</name>
</gene>
<name>A0AAD7MN33_9AGAR</name>
<sequence length="483" mass="50761">MTRTPLFILLPAFGVLCRAAPLHDVRRALNSSASAVAFSSSMSSATVSSSGESPSTTQQGATSSPTLTMVTNWAAFPNGTIGFAVNQLLSSIGSDAVQRFVLAEIGTTQIGGSNLQGSNKDLHSTVDAAFGEGPGSTWVDTYTDFLLAAGGNATAPINFTQWFNAREVVAEQQVKLVKAYGETHSANITYVGIDVPGLQRIPTTTLWEIQNWGSEQNCTSSVGNATQSCPYSVEDDLAYDDANTVYSQLQTQMENLTVMQNMSFMGYEFQNTFQGDFPGTIFNFSMDVGGESVPAWTATVLGLANTTKTLESDLQKASNASSTGTDGLLDPLGMVGRNSAAGTDTPPEGSGALQFIAHNTNSPQPHTGTNSAIAAAAVSSNTTAVTGDANPTLSGPLLTNQHLVLLALQEGSWVDGRDATIEFVRQNSPGIFKKYFGGSSGSGPIGRRWSHLVLSMAVDESSQVSADLLGKVYEVLPVLSTPY</sequence>
<accession>A0AAD7MN33</accession>
<feature type="chain" id="PRO_5042095267" evidence="1">
    <location>
        <begin position="20"/>
        <end position="483"/>
    </location>
</feature>
<evidence type="ECO:0000313" key="2">
    <source>
        <dbReference type="EMBL" id="KAJ7724987.1"/>
    </source>
</evidence>
<evidence type="ECO:0000256" key="1">
    <source>
        <dbReference type="SAM" id="SignalP"/>
    </source>
</evidence>
<proteinExistence type="predicted"/>
<evidence type="ECO:0000313" key="3">
    <source>
        <dbReference type="Proteomes" id="UP001215280"/>
    </source>
</evidence>